<dbReference type="EMBL" id="BMAV01017740">
    <property type="protein sequence ID" value="GFY69680.1"/>
    <property type="molecule type" value="Genomic_DNA"/>
</dbReference>
<name>A0A8X7CL54_9ARAC</name>
<protein>
    <submittedName>
        <fullName evidence="1">Uncharacterized protein</fullName>
    </submittedName>
</protein>
<organism evidence="1 2">
    <name type="scientific">Trichonephila inaurata madagascariensis</name>
    <dbReference type="NCBI Taxonomy" id="2747483"/>
    <lineage>
        <taxon>Eukaryota</taxon>
        <taxon>Metazoa</taxon>
        <taxon>Ecdysozoa</taxon>
        <taxon>Arthropoda</taxon>
        <taxon>Chelicerata</taxon>
        <taxon>Arachnida</taxon>
        <taxon>Araneae</taxon>
        <taxon>Araneomorphae</taxon>
        <taxon>Entelegynae</taxon>
        <taxon>Araneoidea</taxon>
        <taxon>Nephilidae</taxon>
        <taxon>Trichonephila</taxon>
        <taxon>Trichonephila inaurata</taxon>
    </lineage>
</organism>
<dbReference type="Proteomes" id="UP000886998">
    <property type="component" value="Unassembled WGS sequence"/>
</dbReference>
<comment type="caution">
    <text evidence="1">The sequence shown here is derived from an EMBL/GenBank/DDBJ whole genome shotgun (WGS) entry which is preliminary data.</text>
</comment>
<gene>
    <name evidence="1" type="ORF">TNIN_47801</name>
</gene>
<evidence type="ECO:0000313" key="2">
    <source>
        <dbReference type="Proteomes" id="UP000886998"/>
    </source>
</evidence>
<dbReference type="OrthoDB" id="10518942at2759"/>
<sequence>MKCGFCCTCAADTAFPPIFSLVRPLFVALLSCTKISIPIFTPEGVSVVVWGGGATTFIWPQVSNRTYWEKHSQSFVKRERKQLWMIGGRGRLRKIRGGNGLL</sequence>
<dbReference type="AlphaFoldDB" id="A0A8X7CL54"/>
<reference evidence="1" key="1">
    <citation type="submission" date="2020-08" db="EMBL/GenBank/DDBJ databases">
        <title>Multicomponent nature underlies the extraordinary mechanical properties of spider dragline silk.</title>
        <authorList>
            <person name="Kono N."/>
            <person name="Nakamura H."/>
            <person name="Mori M."/>
            <person name="Yoshida Y."/>
            <person name="Ohtoshi R."/>
            <person name="Malay A.D."/>
            <person name="Moran D.A.P."/>
            <person name="Tomita M."/>
            <person name="Numata K."/>
            <person name="Arakawa K."/>
        </authorList>
    </citation>
    <scope>NUCLEOTIDE SEQUENCE</scope>
</reference>
<accession>A0A8X7CL54</accession>
<keyword evidence="2" id="KW-1185">Reference proteome</keyword>
<proteinExistence type="predicted"/>
<evidence type="ECO:0000313" key="1">
    <source>
        <dbReference type="EMBL" id="GFY69680.1"/>
    </source>
</evidence>